<evidence type="ECO:0000259" key="2">
    <source>
        <dbReference type="PROSITE" id="PS50853"/>
    </source>
</evidence>
<dbReference type="SUPFAM" id="SSF56988">
    <property type="entry name" value="Anthrax protective antigen"/>
    <property type="match status" value="1"/>
</dbReference>
<dbReference type="PANTHER" id="PTHR43037:SF1">
    <property type="entry name" value="BLL1128 PROTEIN"/>
    <property type="match status" value="1"/>
</dbReference>
<evidence type="ECO:0000259" key="3">
    <source>
        <dbReference type="PROSITE" id="PS51820"/>
    </source>
</evidence>
<proteinExistence type="predicted"/>
<dbReference type="Pfam" id="PF00041">
    <property type="entry name" value="fn3"/>
    <property type="match status" value="1"/>
</dbReference>
<evidence type="ECO:0000256" key="1">
    <source>
        <dbReference type="ARBA" id="ARBA00022729"/>
    </source>
</evidence>
<dbReference type="PROSITE" id="PS51820">
    <property type="entry name" value="PA14"/>
    <property type="match status" value="1"/>
</dbReference>
<feature type="domain" description="PA14" evidence="3">
    <location>
        <begin position="713"/>
        <end position="855"/>
    </location>
</feature>
<dbReference type="NCBIfam" id="TIGR04183">
    <property type="entry name" value="Por_Secre_tail"/>
    <property type="match status" value="1"/>
</dbReference>
<keyword evidence="1" id="KW-0732">Signal</keyword>
<dbReference type="Gene3D" id="3.40.50.1820">
    <property type="entry name" value="alpha/beta hydrolase"/>
    <property type="match status" value="1"/>
</dbReference>
<dbReference type="InterPro" id="IPR026444">
    <property type="entry name" value="Secre_tail"/>
</dbReference>
<dbReference type="SUPFAM" id="SSF53474">
    <property type="entry name" value="alpha/beta-Hydrolases"/>
    <property type="match status" value="1"/>
</dbReference>
<sequence length="956" mass="106774">MKKIITLFLISFTYHLSFSQVDTTFIYNENMPYGTLDLRISKTATRYYYLQEDVTFSYRESAPGVRTNTYFDMTSWDSKAYGQGNLREKNGAADAFVMNYRLLKPVGYDANYAKGYPLIIMFHGAGERANCWDNTCYHSNRAYSPATNDPPAPTDASSKLLNNDHNLLHGGKIYLDAVNLAGNKRPDDPSLANRAFPGFVLFPQTLNGWTGSQVQDALRIIRILVKKYNIDEDRIYVNGLSLGGYAAYEAMKRAPWMFAAAITMSAVNDAGITSRDLQSTITHIPNWTFQGGLDKEPTPDRTRRYVKLFKDAGAIVKLTEYPDLGHTTWNRAYNEPDFFKWMLGVNKASIHVFAGTPSICSDEGLKLQLPEGFKAYQWQMNGQIINGANQATFIAKASAKYRARFSRVENPTEADWNEWSPEVNVTVQPNPPVAEIRQVGTVMLKDLNGGNQARLESVGEFAHYYWYKNGTLLNLPGDQDDTVRYLNVTSTMGNGAYTLVVANYDNCNSAPTAAKNVFFNDQAPMTISAPTNFNGQSSSPSQINLQWTDNAQDEIGYEIWRRRRTGDNQFSTWEMVTLTAANTTSYSNTGLLPSSVYQYKTRAVSNTARSQYAPSANDVLQISTAADTQAPQAPLNLKSKRLSLETFQLMWSPAQDNAGIGNYIISINDQTIKTQSADTTFSLNDLEINGVYKVQVAAVDLGGNEGTKSNTITIYNGITGLFYGHSAGYWANLDSINWAKPEYTGFVDNFTLSPKTQDDYFSFRFDGFLFITTPGSYQFRTSSDDGSRLSINKNIIVKNDGVHDLKTVESKAITLSEGPQRITVDFFDYIETDTLIVEYKGPDTNNQWALIPSAALKSGLVVGTEPDVPVPFVANVFPNPTVQSNINLQIDTRHTGLIDITLIDPIGREVFSNQYSMDQGSTQLQIAPEQNLKQGMYLIRVKQGDYIKQHKVIIRE</sequence>
<dbReference type="Pfam" id="PF00326">
    <property type="entry name" value="Peptidase_S9"/>
    <property type="match status" value="1"/>
</dbReference>
<dbReference type="InterPro" id="IPR050955">
    <property type="entry name" value="Plant_Biomass_Hydrol_Est"/>
</dbReference>
<dbReference type="Gene3D" id="3.90.182.10">
    <property type="entry name" value="Toxin - Anthrax Protective Antigen,domain 1"/>
    <property type="match status" value="1"/>
</dbReference>
<dbReference type="InterPro" id="IPR003961">
    <property type="entry name" value="FN3_dom"/>
</dbReference>
<dbReference type="CDD" id="cd00063">
    <property type="entry name" value="FN3"/>
    <property type="match status" value="2"/>
</dbReference>
<gene>
    <name evidence="4" type="ORF">KK060_18585</name>
</gene>
<evidence type="ECO:0000313" key="4">
    <source>
        <dbReference type="EMBL" id="MBT1705305.1"/>
    </source>
</evidence>
<dbReference type="PANTHER" id="PTHR43037">
    <property type="entry name" value="UNNAMED PRODUCT-RELATED"/>
    <property type="match status" value="1"/>
</dbReference>
<dbReference type="Proteomes" id="UP000772618">
    <property type="component" value="Unassembled WGS sequence"/>
</dbReference>
<dbReference type="EMBL" id="JAHESD010000052">
    <property type="protein sequence ID" value="MBT1705305.1"/>
    <property type="molecule type" value="Genomic_DNA"/>
</dbReference>
<dbReference type="SMART" id="SM00758">
    <property type="entry name" value="PA14"/>
    <property type="match status" value="1"/>
</dbReference>
<keyword evidence="5" id="KW-1185">Reference proteome</keyword>
<dbReference type="Gene3D" id="2.60.40.10">
    <property type="entry name" value="Immunoglobulins"/>
    <property type="match status" value="2"/>
</dbReference>
<evidence type="ECO:0000313" key="5">
    <source>
        <dbReference type="Proteomes" id="UP000772618"/>
    </source>
</evidence>
<dbReference type="Pfam" id="PF18962">
    <property type="entry name" value="Por_Secre_tail"/>
    <property type="match status" value="1"/>
</dbReference>
<dbReference type="InterPro" id="IPR029058">
    <property type="entry name" value="AB_hydrolase_fold"/>
</dbReference>
<feature type="domain" description="Fibronectin type-III" evidence="2">
    <location>
        <begin position="529"/>
        <end position="627"/>
    </location>
</feature>
<dbReference type="PROSITE" id="PS50853">
    <property type="entry name" value="FN3"/>
    <property type="match status" value="2"/>
</dbReference>
<dbReference type="SMART" id="SM00060">
    <property type="entry name" value="FN3"/>
    <property type="match status" value="2"/>
</dbReference>
<dbReference type="SUPFAM" id="SSF49265">
    <property type="entry name" value="Fibronectin type III"/>
    <property type="match status" value="2"/>
</dbReference>
<accession>A0ABS5VWU3</accession>
<dbReference type="InterPro" id="IPR036116">
    <property type="entry name" value="FN3_sf"/>
</dbReference>
<dbReference type="InterPro" id="IPR001375">
    <property type="entry name" value="Peptidase_S9_cat"/>
</dbReference>
<dbReference type="InterPro" id="IPR013783">
    <property type="entry name" value="Ig-like_fold"/>
</dbReference>
<feature type="domain" description="Fibronectin type-III" evidence="2">
    <location>
        <begin position="633"/>
        <end position="722"/>
    </location>
</feature>
<dbReference type="RefSeq" id="WP_254155258.1">
    <property type="nucleotide sequence ID" value="NZ_JAHESD010000052.1"/>
</dbReference>
<dbReference type="InterPro" id="IPR037524">
    <property type="entry name" value="PA14/GLEYA"/>
</dbReference>
<organism evidence="4 5">
    <name type="scientific">Chryseosolibacter indicus</name>
    <dbReference type="NCBI Taxonomy" id="2782351"/>
    <lineage>
        <taxon>Bacteria</taxon>
        <taxon>Pseudomonadati</taxon>
        <taxon>Bacteroidota</taxon>
        <taxon>Cytophagia</taxon>
        <taxon>Cytophagales</taxon>
        <taxon>Chryseotaleaceae</taxon>
        <taxon>Chryseosolibacter</taxon>
    </lineage>
</organism>
<comment type="caution">
    <text evidence="4">The sequence shown here is derived from an EMBL/GenBank/DDBJ whole genome shotgun (WGS) entry which is preliminary data.</text>
</comment>
<dbReference type="Pfam" id="PF07691">
    <property type="entry name" value="PA14"/>
    <property type="match status" value="1"/>
</dbReference>
<reference evidence="4 5" key="1">
    <citation type="submission" date="2021-05" db="EMBL/GenBank/DDBJ databases">
        <title>A Polyphasic approach of four new species of the genus Ohtaekwangia: Ohtaekwangia histidinii sp. nov., Ohtaekwangia cretensis sp. nov., Ohtaekwangia indiensis sp. nov., Ohtaekwangia reichenbachii sp. nov. from diverse environment.</title>
        <authorList>
            <person name="Octaviana S."/>
        </authorList>
    </citation>
    <scope>NUCLEOTIDE SEQUENCE [LARGE SCALE GENOMIC DNA]</scope>
    <source>
        <strain evidence="4 5">PWU20</strain>
    </source>
</reference>
<protein>
    <submittedName>
        <fullName evidence="4">Prolyl oligopeptidase family serine peptidase</fullName>
    </submittedName>
</protein>
<dbReference type="InterPro" id="IPR011658">
    <property type="entry name" value="PA14_dom"/>
</dbReference>
<name>A0ABS5VWU3_9BACT</name>